<feature type="domain" description="HPt" evidence="13">
    <location>
        <begin position="175"/>
        <end position="272"/>
    </location>
</feature>
<keyword evidence="15" id="KW-1185">Reference proteome</keyword>
<dbReference type="SMART" id="SM00448">
    <property type="entry name" value="REC"/>
    <property type="match status" value="1"/>
</dbReference>
<dbReference type="InterPro" id="IPR036641">
    <property type="entry name" value="HPT_dom_sf"/>
</dbReference>
<evidence type="ECO:0000256" key="3">
    <source>
        <dbReference type="ARBA" id="ARBA00022553"/>
    </source>
</evidence>
<dbReference type="Pfam" id="PF00072">
    <property type="entry name" value="Response_reg"/>
    <property type="match status" value="1"/>
</dbReference>
<evidence type="ECO:0000259" key="12">
    <source>
        <dbReference type="PROSITE" id="PS50110"/>
    </source>
</evidence>
<dbReference type="GO" id="GO:0000160">
    <property type="term" value="P:phosphorelay signal transduction system"/>
    <property type="evidence" value="ECO:0007669"/>
    <property type="project" value="UniProtKB-KW"/>
</dbReference>
<protein>
    <submittedName>
        <fullName evidence="14">Response regulator receiver domain protein</fullName>
    </submittedName>
</protein>
<dbReference type="GO" id="GO:0005886">
    <property type="term" value="C:plasma membrane"/>
    <property type="evidence" value="ECO:0007669"/>
    <property type="project" value="UniProtKB-SubCell"/>
</dbReference>
<evidence type="ECO:0000256" key="5">
    <source>
        <dbReference type="ARBA" id="ARBA00022741"/>
    </source>
</evidence>
<dbReference type="PROSITE" id="PS50894">
    <property type="entry name" value="HPT"/>
    <property type="match status" value="1"/>
</dbReference>
<name>B4VI11_9CYAN</name>
<dbReference type="RefSeq" id="WP_006098014.1">
    <property type="nucleotide sequence ID" value="NZ_DS989841.1"/>
</dbReference>
<keyword evidence="8" id="KW-0902">Two-component regulatory system</keyword>
<evidence type="ECO:0000256" key="1">
    <source>
        <dbReference type="ARBA" id="ARBA00004651"/>
    </source>
</evidence>
<dbReference type="PANTHER" id="PTHR45339">
    <property type="entry name" value="HYBRID SIGNAL TRANSDUCTION HISTIDINE KINASE J"/>
    <property type="match status" value="1"/>
</dbReference>
<evidence type="ECO:0000256" key="2">
    <source>
        <dbReference type="ARBA" id="ARBA00022475"/>
    </source>
</evidence>
<dbReference type="PANTHER" id="PTHR45339:SF1">
    <property type="entry name" value="HYBRID SIGNAL TRANSDUCTION HISTIDINE KINASE J"/>
    <property type="match status" value="1"/>
</dbReference>
<reference evidence="14 15" key="1">
    <citation type="submission" date="2008-07" db="EMBL/GenBank/DDBJ databases">
        <authorList>
            <person name="Tandeau de Marsac N."/>
            <person name="Ferriera S."/>
            <person name="Johnson J."/>
            <person name="Kravitz S."/>
            <person name="Beeson K."/>
            <person name="Sutton G."/>
            <person name="Rogers Y.-H."/>
            <person name="Friedman R."/>
            <person name="Frazier M."/>
            <person name="Venter J.C."/>
        </authorList>
    </citation>
    <scope>NUCLEOTIDE SEQUENCE [LARGE SCALE GENOMIC DNA]</scope>
    <source>
        <strain evidence="14 15">PCC 7420</strain>
    </source>
</reference>
<sequence length="287" mass="31246">MQITPLTKTHKTRILLAEDNRVNQKFALLLLKKLGYQTDVVSNGAEALQALQSQSYDVVFMDVEMPEMDGLTATRQICEQWAAGERPRIIALTAYARRGDREQCLAAGMDDYITKPIELPKLVQALQKVSDSHQGLHGDEGAGVFPASPRLLDTESEVLDPKIWQSLEKLAGAKANVVLDKIVGDYLEDAPERLQAIQSAIATQDAEALRQAAHSLRSSSANLGAVTLSHLCKELEALAGAGITEVPAEQRVQVEVEYEKVRTALIKQVSKSPIPTSKSAVACPQLP</sequence>
<evidence type="ECO:0000256" key="8">
    <source>
        <dbReference type="ARBA" id="ARBA00023012"/>
    </source>
</evidence>
<dbReference type="eggNOG" id="COG0784">
    <property type="taxonomic scope" value="Bacteria"/>
</dbReference>
<keyword evidence="9" id="KW-0472">Membrane</keyword>
<keyword evidence="3 11" id="KW-0597">Phosphoprotein</keyword>
<dbReference type="InterPro" id="IPR008207">
    <property type="entry name" value="Sig_transdc_His_kin_Hpt_dom"/>
</dbReference>
<evidence type="ECO:0000259" key="13">
    <source>
        <dbReference type="PROSITE" id="PS50894"/>
    </source>
</evidence>
<dbReference type="eggNOG" id="COG2198">
    <property type="taxonomic scope" value="Bacteria"/>
</dbReference>
<dbReference type="Pfam" id="PF01627">
    <property type="entry name" value="Hpt"/>
    <property type="match status" value="1"/>
</dbReference>
<dbReference type="GO" id="GO:0005524">
    <property type="term" value="F:ATP binding"/>
    <property type="evidence" value="ECO:0007669"/>
    <property type="project" value="UniProtKB-KW"/>
</dbReference>
<keyword evidence="2" id="KW-1003">Cell membrane</keyword>
<organism evidence="14 15">
    <name type="scientific">Coleofasciculus chthonoplastes PCC 7420</name>
    <dbReference type="NCBI Taxonomy" id="118168"/>
    <lineage>
        <taxon>Bacteria</taxon>
        <taxon>Bacillati</taxon>
        <taxon>Cyanobacteriota</taxon>
        <taxon>Cyanophyceae</taxon>
        <taxon>Coleofasciculales</taxon>
        <taxon>Coleofasciculaceae</taxon>
        <taxon>Coleofasciculus</taxon>
    </lineage>
</organism>
<dbReference type="HOGENOM" id="CLU_000445_29_1_3"/>
<feature type="modified residue" description="4-aspartylphosphate" evidence="11">
    <location>
        <position position="62"/>
    </location>
</feature>
<keyword evidence="7" id="KW-1133">Transmembrane helix</keyword>
<dbReference type="InterPro" id="IPR011006">
    <property type="entry name" value="CheY-like_superfamily"/>
</dbReference>
<feature type="modified residue" description="Phosphohistidine" evidence="10">
    <location>
        <position position="214"/>
    </location>
</feature>
<keyword evidence="4" id="KW-0812">Transmembrane</keyword>
<dbReference type="SUPFAM" id="SSF52172">
    <property type="entry name" value="CheY-like"/>
    <property type="match status" value="1"/>
</dbReference>
<evidence type="ECO:0000256" key="11">
    <source>
        <dbReference type="PROSITE-ProRule" id="PRU00169"/>
    </source>
</evidence>
<dbReference type="STRING" id="118168.MC7420_7192"/>
<evidence type="ECO:0000256" key="7">
    <source>
        <dbReference type="ARBA" id="ARBA00022989"/>
    </source>
</evidence>
<dbReference type="Proteomes" id="UP000003835">
    <property type="component" value="Unassembled WGS sequence"/>
</dbReference>
<proteinExistence type="predicted"/>
<dbReference type="Gene3D" id="1.20.120.160">
    <property type="entry name" value="HPT domain"/>
    <property type="match status" value="1"/>
</dbReference>
<feature type="domain" description="Response regulatory" evidence="12">
    <location>
        <begin position="13"/>
        <end position="130"/>
    </location>
</feature>
<dbReference type="PROSITE" id="PS50110">
    <property type="entry name" value="RESPONSE_REGULATORY"/>
    <property type="match status" value="1"/>
</dbReference>
<dbReference type="EMBL" id="DS989841">
    <property type="protein sequence ID" value="EDX78539.1"/>
    <property type="molecule type" value="Genomic_DNA"/>
</dbReference>
<evidence type="ECO:0000256" key="4">
    <source>
        <dbReference type="ARBA" id="ARBA00022692"/>
    </source>
</evidence>
<dbReference type="CDD" id="cd17546">
    <property type="entry name" value="REC_hyHK_CKI1_RcsC-like"/>
    <property type="match status" value="1"/>
</dbReference>
<dbReference type="Gene3D" id="3.40.50.2300">
    <property type="match status" value="1"/>
</dbReference>
<evidence type="ECO:0000256" key="10">
    <source>
        <dbReference type="PROSITE-ProRule" id="PRU00110"/>
    </source>
</evidence>
<dbReference type="AlphaFoldDB" id="B4VI11"/>
<evidence type="ECO:0000313" key="14">
    <source>
        <dbReference type="EMBL" id="EDX78539.1"/>
    </source>
</evidence>
<evidence type="ECO:0000256" key="6">
    <source>
        <dbReference type="ARBA" id="ARBA00022840"/>
    </source>
</evidence>
<evidence type="ECO:0000256" key="9">
    <source>
        <dbReference type="ARBA" id="ARBA00023136"/>
    </source>
</evidence>
<dbReference type="SUPFAM" id="SSF47226">
    <property type="entry name" value="Histidine-containing phosphotransfer domain, HPT domain"/>
    <property type="match status" value="1"/>
</dbReference>
<dbReference type="OrthoDB" id="9790669at2"/>
<dbReference type="SMART" id="SM00073">
    <property type="entry name" value="HPT"/>
    <property type="match status" value="1"/>
</dbReference>
<comment type="subcellular location">
    <subcellularLocation>
        <location evidence="1">Cell membrane</location>
        <topology evidence="1">Multi-pass membrane protein</topology>
    </subcellularLocation>
</comment>
<accession>B4VI11</accession>
<keyword evidence="5" id="KW-0547">Nucleotide-binding</keyword>
<keyword evidence="6" id="KW-0067">ATP-binding</keyword>
<gene>
    <name evidence="14" type="ORF">MC7420_7192</name>
</gene>
<dbReference type="InterPro" id="IPR001789">
    <property type="entry name" value="Sig_transdc_resp-reg_receiver"/>
</dbReference>
<evidence type="ECO:0000313" key="15">
    <source>
        <dbReference type="Proteomes" id="UP000003835"/>
    </source>
</evidence>